<sequence length="375" mass="43689">MPVVQLVDFDFMIKSGIDIFAEIPQQEWLDYIDNLMNPLDSPTIADLLNVVNTRTTLEVLYVLMYMKCDWQIFNLPQVKVEFERRMKLVTDAHSTDQFDKVLVEKFQRIILLRELYFMLLKKMCEHMDYTISTFTFREFYEHVSLVNTNLIIEVEQSSVTKLMNCFSGVARLNMFTLLNGCGIKCLPNHSDNNLPYEKIQTNWWKEYHVFIENGSNPPKLRDIGPVINIVMTTASRNNEGKTFKWNDRESVFITGRVASMYSRLQMPSNGYSVSTVFIGSFLVLVLGFIFVFGAAVDLFLGLPQYLSKSSLSTDSEVNNWLDLDEYELAYLTRDVYDSPWKYDMSDKNNRAAYARQHADRLTYYNAALQRNQQIC</sequence>
<accession>A0A1L0CWN2</accession>
<reference evidence="2 3" key="1">
    <citation type="submission" date="2016-10" db="EMBL/GenBank/DDBJ databases">
        <authorList>
            <person name="de Groot N.N."/>
        </authorList>
    </citation>
    <scope>NUCLEOTIDE SEQUENCE [LARGE SCALE GENOMIC DNA]</scope>
    <source>
        <strain evidence="2 3">PYCC 4715</strain>
    </source>
</reference>
<evidence type="ECO:0000313" key="3">
    <source>
        <dbReference type="Proteomes" id="UP000182259"/>
    </source>
</evidence>
<proteinExistence type="predicted"/>
<evidence type="ECO:0000313" key="2">
    <source>
        <dbReference type="EMBL" id="SGZ48578.1"/>
    </source>
</evidence>
<name>A0A1L0CWN2_9ASCO</name>
<dbReference type="Proteomes" id="UP000182259">
    <property type="component" value="Chromosome I"/>
</dbReference>
<gene>
    <name evidence="2" type="ORF">SAMEA4029009_CIC11G00000005027</name>
</gene>
<evidence type="ECO:0000256" key="1">
    <source>
        <dbReference type="SAM" id="Phobius"/>
    </source>
</evidence>
<keyword evidence="1" id="KW-0812">Transmembrane</keyword>
<keyword evidence="1" id="KW-1133">Transmembrane helix</keyword>
<dbReference type="EMBL" id="LT635764">
    <property type="protein sequence ID" value="SGZ48578.1"/>
    <property type="molecule type" value="Genomic_DNA"/>
</dbReference>
<protein>
    <submittedName>
        <fullName evidence="2">CIC11C00000005027</fullName>
    </submittedName>
</protein>
<feature type="transmembrane region" description="Helical" evidence="1">
    <location>
        <begin position="276"/>
        <end position="300"/>
    </location>
</feature>
<dbReference type="AlphaFoldDB" id="A0A1L0CWN2"/>
<organism evidence="2 3">
    <name type="scientific">Sungouiella intermedia</name>
    <dbReference type="NCBI Taxonomy" id="45354"/>
    <lineage>
        <taxon>Eukaryota</taxon>
        <taxon>Fungi</taxon>
        <taxon>Dikarya</taxon>
        <taxon>Ascomycota</taxon>
        <taxon>Saccharomycotina</taxon>
        <taxon>Pichiomycetes</taxon>
        <taxon>Metschnikowiaceae</taxon>
        <taxon>Sungouiella</taxon>
    </lineage>
</organism>
<keyword evidence="1" id="KW-0472">Membrane</keyword>